<dbReference type="GeneID" id="17295229"/>
<feature type="domain" description="AAA+ ATPase" evidence="4">
    <location>
        <begin position="1295"/>
        <end position="1489"/>
    </location>
</feature>
<dbReference type="RefSeq" id="XP_005825405.1">
    <property type="nucleotide sequence ID" value="XM_005825348.1"/>
</dbReference>
<dbReference type="Proteomes" id="UP000011087">
    <property type="component" value="Unassembled WGS sequence"/>
</dbReference>
<name>L1IRH1_GUITC</name>
<dbReference type="EMBL" id="JH993048">
    <property type="protein sequence ID" value="EKX38425.1"/>
    <property type="molecule type" value="Genomic_DNA"/>
</dbReference>
<dbReference type="GO" id="GO:0009507">
    <property type="term" value="C:chloroplast"/>
    <property type="evidence" value="ECO:0007669"/>
    <property type="project" value="UniProtKB-SubCell"/>
</dbReference>
<dbReference type="PANTHER" id="PTHR48103">
    <property type="entry name" value="MIDASIN-RELATED"/>
    <property type="match status" value="1"/>
</dbReference>
<dbReference type="Gene3D" id="3.40.50.300">
    <property type="entry name" value="P-loop containing nucleotide triphosphate hydrolases"/>
    <property type="match status" value="6"/>
</dbReference>
<dbReference type="HOGENOM" id="CLU_000050_1_0_1"/>
<dbReference type="FunFam" id="3.40.50.300:FF:001384">
    <property type="entry name" value="Midasin"/>
    <property type="match status" value="1"/>
</dbReference>
<dbReference type="FunFam" id="3.40.50.300:FF:000582">
    <property type="entry name" value="Midasin"/>
    <property type="match status" value="1"/>
</dbReference>
<dbReference type="FunFam" id="3.40.50.300:FF:004102">
    <property type="entry name" value="Uncharacterized protein"/>
    <property type="match status" value="1"/>
</dbReference>
<keyword evidence="2" id="KW-0547">Nucleotide-binding</keyword>
<reference evidence="6" key="3">
    <citation type="submission" date="2015-06" db="UniProtKB">
        <authorList>
            <consortium name="EnsemblProtists"/>
        </authorList>
    </citation>
    <scope>IDENTIFICATION</scope>
</reference>
<dbReference type="GO" id="GO:0005634">
    <property type="term" value="C:nucleus"/>
    <property type="evidence" value="ECO:0007669"/>
    <property type="project" value="TreeGrafter"/>
</dbReference>
<dbReference type="STRING" id="905079.L1IRH1"/>
<dbReference type="Pfam" id="PF07728">
    <property type="entry name" value="AAA_5"/>
    <property type="match status" value="5"/>
</dbReference>
<dbReference type="SMART" id="SM00382">
    <property type="entry name" value="AAA"/>
    <property type="match status" value="4"/>
</dbReference>
<comment type="subcellular location">
    <subcellularLocation>
        <location evidence="1">Plastid</location>
        <location evidence="1">Chloroplast</location>
    </subcellularLocation>
</comment>
<dbReference type="PANTHER" id="PTHR48103:SF2">
    <property type="entry name" value="MIDASIN"/>
    <property type="match status" value="1"/>
</dbReference>
<evidence type="ECO:0000256" key="2">
    <source>
        <dbReference type="ARBA" id="ARBA00022741"/>
    </source>
</evidence>
<dbReference type="eggNOG" id="KOG1808">
    <property type="taxonomic scope" value="Eukaryota"/>
</dbReference>
<evidence type="ECO:0000256" key="1">
    <source>
        <dbReference type="ARBA" id="ARBA00004229"/>
    </source>
</evidence>
<dbReference type="PaxDb" id="55529-EKX38425"/>
<dbReference type="Pfam" id="PF17867">
    <property type="entry name" value="AAA_lid_7"/>
    <property type="match status" value="3"/>
</dbReference>
<evidence type="ECO:0000313" key="7">
    <source>
        <dbReference type="Proteomes" id="UP000011087"/>
    </source>
</evidence>
<gene>
    <name evidence="5" type="ORF">GUITHDRAFT_77201</name>
</gene>
<feature type="domain" description="AAA+ ATPase" evidence="4">
    <location>
        <begin position="961"/>
        <end position="1116"/>
    </location>
</feature>
<dbReference type="GO" id="GO:0016887">
    <property type="term" value="F:ATP hydrolysis activity"/>
    <property type="evidence" value="ECO:0007669"/>
    <property type="project" value="InterPro"/>
</dbReference>
<keyword evidence="7" id="KW-1185">Reference proteome</keyword>
<dbReference type="EnsemblProtists" id="EKX38425">
    <property type="protein sequence ID" value="EKX38425"/>
    <property type="gene ID" value="GUITHDRAFT_77201"/>
</dbReference>
<evidence type="ECO:0000313" key="5">
    <source>
        <dbReference type="EMBL" id="EKX38425.1"/>
    </source>
</evidence>
<evidence type="ECO:0000313" key="6">
    <source>
        <dbReference type="EnsemblProtists" id="EKX38425"/>
    </source>
</evidence>
<reference evidence="5 7" key="1">
    <citation type="journal article" date="2012" name="Nature">
        <title>Algal genomes reveal evolutionary mosaicism and the fate of nucleomorphs.</title>
        <authorList>
            <consortium name="DOE Joint Genome Institute"/>
            <person name="Curtis B.A."/>
            <person name="Tanifuji G."/>
            <person name="Burki F."/>
            <person name="Gruber A."/>
            <person name="Irimia M."/>
            <person name="Maruyama S."/>
            <person name="Arias M.C."/>
            <person name="Ball S.G."/>
            <person name="Gile G.H."/>
            <person name="Hirakawa Y."/>
            <person name="Hopkins J.F."/>
            <person name="Kuo A."/>
            <person name="Rensing S.A."/>
            <person name="Schmutz J."/>
            <person name="Symeonidi A."/>
            <person name="Elias M."/>
            <person name="Eveleigh R.J."/>
            <person name="Herman E.K."/>
            <person name="Klute M.J."/>
            <person name="Nakayama T."/>
            <person name="Obornik M."/>
            <person name="Reyes-Prieto A."/>
            <person name="Armbrust E.V."/>
            <person name="Aves S.J."/>
            <person name="Beiko R.G."/>
            <person name="Coutinho P."/>
            <person name="Dacks J.B."/>
            <person name="Durnford D.G."/>
            <person name="Fast N.M."/>
            <person name="Green B.R."/>
            <person name="Grisdale C.J."/>
            <person name="Hempel F."/>
            <person name="Henrissat B."/>
            <person name="Hoppner M.P."/>
            <person name="Ishida K."/>
            <person name="Kim E."/>
            <person name="Koreny L."/>
            <person name="Kroth P.G."/>
            <person name="Liu Y."/>
            <person name="Malik S.B."/>
            <person name="Maier U.G."/>
            <person name="McRose D."/>
            <person name="Mock T."/>
            <person name="Neilson J.A."/>
            <person name="Onodera N.T."/>
            <person name="Poole A.M."/>
            <person name="Pritham E.J."/>
            <person name="Richards T.A."/>
            <person name="Rocap G."/>
            <person name="Roy S.W."/>
            <person name="Sarai C."/>
            <person name="Schaack S."/>
            <person name="Shirato S."/>
            <person name="Slamovits C.H."/>
            <person name="Spencer D.F."/>
            <person name="Suzuki S."/>
            <person name="Worden A.Z."/>
            <person name="Zauner S."/>
            <person name="Barry K."/>
            <person name="Bell C."/>
            <person name="Bharti A.K."/>
            <person name="Crow J.A."/>
            <person name="Grimwood J."/>
            <person name="Kramer R."/>
            <person name="Lindquist E."/>
            <person name="Lucas S."/>
            <person name="Salamov A."/>
            <person name="McFadden G.I."/>
            <person name="Lane C.E."/>
            <person name="Keeling P.J."/>
            <person name="Gray M.W."/>
            <person name="Grigoriev I.V."/>
            <person name="Archibald J.M."/>
        </authorList>
    </citation>
    <scope>NUCLEOTIDE SEQUENCE</scope>
    <source>
        <strain evidence="5 7">CCMP2712</strain>
    </source>
</reference>
<dbReference type="Pfam" id="PF12775">
    <property type="entry name" value="AAA_7"/>
    <property type="match status" value="1"/>
</dbReference>
<dbReference type="InterPro" id="IPR048617">
    <property type="entry name" value="MDN1_AAA_lid_4"/>
</dbReference>
<dbReference type="CDD" id="cd00009">
    <property type="entry name" value="AAA"/>
    <property type="match status" value="1"/>
</dbReference>
<feature type="non-terminal residue" evidence="5">
    <location>
        <position position="1"/>
    </location>
</feature>
<sequence length="1822" mass="203637">MDGLIRIHLDDQMDSKTLLGSYVCTDTPGEFVWKEGALTQAVQQGRWIVIEDIDLAPFDVLAAIIPLLESNRLYLPARDSSIVAHAGFRLFGTRTVGKLARKESAAVQMIQSLTTQVFVEAWKDEEVREVVGVLFPSLLDAGLVEPIVEVHRLMTSARAETVIDGVRVRRQLTVRDLLKFCRRCLVLKEAVDCFCNMINSEADRVTIAKRLGLILHLHEQKVEFMLEKSLPEVNIQKDHLQVGRVFLDVDSNFLSTSIELDRENFCRTRRTLQAMEAIAACVYHNEPVLLTGETGTGKTTIVQYVASQVGTKLAVVNLSQQTDSGDLLGGFKPIDVRCLAQSLLDELLELLPRVTSKSKNSSFLQACKNRFEAKNWKGMVKLLKQATQLTLSKRMRRRWDVFAESVAEFERKVESTQGKFAFTFVDGILVKALKEGFWLLLDEVNLAPAETLERLSGLLEGEQGSLSLTEKGEVEEVKRHPNFRLFACMNPPTDVGKKDLPMTMKARFTEIFVDEIENEAELREVVQTYLGKTVSVAHVNSVVNFYLNARAMAKSNEIYDGANQPVHFNLRSLSRTLNYVKFMQAQGYSLDRSLFEGACMVFSTQLHPSCQQLMETCIVKHLCKAGAKASSSSSSLSNDDGYTCIGSCTINQQVLAGFWIKKGPHFGQLPIPTFILTPSCQLNVRNIARAAAPYRYPILLQGPTSAGKTSMIEFLAASAGHKFVRINNHAHTDVQEYVGGYTTDEEGKLVFQEGPLMLNRLLDDNRELLIPETQELVKPHANFLLFATQNPAGGVYGGRKMLSRAFRNRFLEVHVDEIPHAELVEMMEKRCKIAKSRAQKIVEVMKELHRRRQRSNVFAGGLAFVTPRDLFKWADRMVLADNDNYDVLAQEGYMLLAEGQRKEEDKKCVREVVEQTMKQKINVERLYDMSNDLIHDQLFSGLVKTRNAKRMLRLMARCMRFREPILLVGETGTGKTSVCQAFAAALSSKLHILNCHQSTEASDLIGGFRPIRGKESSCRALFLWYDGPLVTAMREGHLLLIDEISLTDDSVLERLNSVLEPGRTITLAEKGGEVIEAHRDFLVFATMNPGGDFGKKELSPALRNRFTEIWVDAISELEDLRCILSLRMREELQRAGYGEKLLLFWQWFSSKNKVTLRRMLSLRDLLAWVEFMNISKDNGLSMQEGFLHGACLVLLDGLGIGDGSSEASARSLKEESLQYLHAMLSDSSTSPVLQASLSSSAFFSSPPASVVLTQEKFGIQPFFIPRGPAESPSSFAMTAPTTCQNLMRVLRGMQLRKPILLEGSPGVGKTSLVQALAAVSGHKLVRINLSDQTDMMDLLGSDLPVGGGGEGAGEGGGESSHFAWCDGVFLQALKAGDWVLLDELNLASQSVLEGLNAVLDHRGEVFLPELGRSFFCPPSFRIFAAQNPLQQGGGRKGLPKSFLNRFTTVRVEELTADDLLFIAQASFPQIDEPLLRGMIAMNAEVQVATSSTFASSGRPWEFNLRDIFRWCELMVQYQEEGAYRPQDFVPFLFSLRLRTSSDREQLQVIARRHFDDLPSPLLHVPHRASAPLLQVGKVSMLRSKKPDVLLDDAPPLLLPGHLQALEGLMMCVEMGWMGIVIGPSAAGKTSLVRSLAASSGNKLREMAMTSDTDTTDLLGCFEQLEQHKRRRTFLSSLHAWTDDLFRYILALMKEDETLLPPMKDQLLLLQHNLAGLRQHKNSSASFSAGFEWIDGILVKAMERGEWLLLDNVNLCNANVLDRLNPLLEPQGVLLLNERGLVDGEVRIVRPHPNFRLFLSMDAHRGEISRAMRNRGVEICLLE</sequence>
<dbReference type="GO" id="GO:0005524">
    <property type="term" value="F:ATP binding"/>
    <property type="evidence" value="ECO:0007669"/>
    <property type="project" value="UniProtKB-KW"/>
</dbReference>
<feature type="domain" description="AAA+ ATPase" evidence="4">
    <location>
        <begin position="284"/>
        <end position="518"/>
    </location>
</feature>
<dbReference type="OMA" id="KRCAIAP"/>
<reference evidence="7" key="2">
    <citation type="submission" date="2012-11" db="EMBL/GenBank/DDBJ databases">
        <authorList>
            <person name="Kuo A."/>
            <person name="Curtis B.A."/>
            <person name="Tanifuji G."/>
            <person name="Burki F."/>
            <person name="Gruber A."/>
            <person name="Irimia M."/>
            <person name="Maruyama S."/>
            <person name="Arias M.C."/>
            <person name="Ball S.G."/>
            <person name="Gile G.H."/>
            <person name="Hirakawa Y."/>
            <person name="Hopkins J.F."/>
            <person name="Rensing S.A."/>
            <person name="Schmutz J."/>
            <person name="Symeonidi A."/>
            <person name="Elias M."/>
            <person name="Eveleigh R.J."/>
            <person name="Herman E.K."/>
            <person name="Klute M.J."/>
            <person name="Nakayama T."/>
            <person name="Obornik M."/>
            <person name="Reyes-Prieto A."/>
            <person name="Armbrust E.V."/>
            <person name="Aves S.J."/>
            <person name="Beiko R.G."/>
            <person name="Coutinho P."/>
            <person name="Dacks J.B."/>
            <person name="Durnford D.G."/>
            <person name="Fast N.M."/>
            <person name="Green B.R."/>
            <person name="Grisdale C."/>
            <person name="Hempe F."/>
            <person name="Henrissat B."/>
            <person name="Hoppner M.P."/>
            <person name="Ishida K.-I."/>
            <person name="Kim E."/>
            <person name="Koreny L."/>
            <person name="Kroth P.G."/>
            <person name="Liu Y."/>
            <person name="Malik S.-B."/>
            <person name="Maier U.G."/>
            <person name="McRose D."/>
            <person name="Mock T."/>
            <person name="Neilson J.A."/>
            <person name="Onodera N.T."/>
            <person name="Poole A.M."/>
            <person name="Pritham E.J."/>
            <person name="Richards T.A."/>
            <person name="Rocap G."/>
            <person name="Roy S.W."/>
            <person name="Sarai C."/>
            <person name="Schaack S."/>
            <person name="Shirato S."/>
            <person name="Slamovits C.H."/>
            <person name="Spencer D.F."/>
            <person name="Suzuki S."/>
            <person name="Worden A.Z."/>
            <person name="Zauner S."/>
            <person name="Barry K."/>
            <person name="Bell C."/>
            <person name="Bharti A.K."/>
            <person name="Crow J.A."/>
            <person name="Grimwood J."/>
            <person name="Kramer R."/>
            <person name="Lindquist E."/>
            <person name="Lucas S."/>
            <person name="Salamov A."/>
            <person name="McFadden G.I."/>
            <person name="Lane C.E."/>
            <person name="Keeling P.J."/>
            <person name="Gray M.W."/>
            <person name="Grigoriev I.V."/>
            <person name="Archibald J.M."/>
        </authorList>
    </citation>
    <scope>NUCLEOTIDE SEQUENCE</scope>
    <source>
        <strain evidence="7">CCMP2712</strain>
    </source>
</reference>
<dbReference type="Pfam" id="PF17865">
    <property type="entry name" value="AAA_lid_5"/>
    <property type="match status" value="1"/>
</dbReference>
<dbReference type="KEGG" id="gtt:GUITHDRAFT_77201"/>
<dbReference type="InterPro" id="IPR040848">
    <property type="entry name" value="AAA_lid_7"/>
</dbReference>
<dbReference type="OrthoDB" id="422220at2759"/>
<dbReference type="GO" id="GO:0030687">
    <property type="term" value="C:preribosome, large subunit precursor"/>
    <property type="evidence" value="ECO:0007669"/>
    <property type="project" value="TreeGrafter"/>
</dbReference>
<dbReference type="InterPro" id="IPR011704">
    <property type="entry name" value="ATPase_dyneun-rel_AAA"/>
</dbReference>
<keyword evidence="3" id="KW-0067">ATP-binding</keyword>
<accession>L1IRH1</accession>
<dbReference type="SUPFAM" id="SSF52540">
    <property type="entry name" value="P-loop containing nucleoside triphosphate hydrolases"/>
    <property type="match status" value="6"/>
</dbReference>
<dbReference type="InterPro" id="IPR025662">
    <property type="entry name" value="Sigma_54_int_dom_ATP-bd_1"/>
</dbReference>
<dbReference type="Pfam" id="PF21108">
    <property type="entry name" value="MDN1_4th"/>
    <property type="match status" value="1"/>
</dbReference>
<protein>
    <recommendedName>
        <fullName evidence="4">AAA+ ATPase domain-containing protein</fullName>
    </recommendedName>
</protein>
<dbReference type="InterPro" id="IPR041190">
    <property type="entry name" value="Midasin_AAA_lid_5"/>
</dbReference>
<evidence type="ECO:0000256" key="3">
    <source>
        <dbReference type="ARBA" id="ARBA00022840"/>
    </source>
</evidence>
<dbReference type="GO" id="GO:0000027">
    <property type="term" value="P:ribosomal large subunit assembly"/>
    <property type="evidence" value="ECO:0007669"/>
    <property type="project" value="TreeGrafter"/>
</dbReference>
<organism evidence="5">
    <name type="scientific">Guillardia theta (strain CCMP2712)</name>
    <name type="common">Cryptophyte</name>
    <dbReference type="NCBI Taxonomy" id="905079"/>
    <lineage>
        <taxon>Eukaryota</taxon>
        <taxon>Cryptophyceae</taxon>
        <taxon>Pyrenomonadales</taxon>
        <taxon>Geminigeraceae</taxon>
        <taxon>Guillardia</taxon>
    </lineage>
</organism>
<dbReference type="GO" id="GO:0000055">
    <property type="term" value="P:ribosomal large subunit export from nucleus"/>
    <property type="evidence" value="ECO:0007669"/>
    <property type="project" value="TreeGrafter"/>
</dbReference>
<evidence type="ECO:0000259" key="4">
    <source>
        <dbReference type="SMART" id="SM00382"/>
    </source>
</evidence>
<feature type="domain" description="AAA+ ATPase" evidence="4">
    <location>
        <begin position="694"/>
        <end position="816"/>
    </location>
</feature>
<dbReference type="InterPro" id="IPR027417">
    <property type="entry name" value="P-loop_NTPase"/>
</dbReference>
<proteinExistence type="predicted"/>
<dbReference type="PROSITE" id="PS00675">
    <property type="entry name" value="SIGMA54_INTERACT_1"/>
    <property type="match status" value="2"/>
</dbReference>
<dbReference type="InterPro" id="IPR003593">
    <property type="entry name" value="AAA+_ATPase"/>
</dbReference>